<dbReference type="InterPro" id="IPR007476">
    <property type="entry name" value="RdgC"/>
</dbReference>
<evidence type="ECO:0000256" key="4">
    <source>
        <dbReference type="ARBA" id="ARBA00022490"/>
    </source>
</evidence>
<proteinExistence type="inferred from homology"/>
<sequence length="303" mass="35228">MNLFPKNLIIYDIINELNLFKSESLNNLNNLLKENQFKPCGRTDKIKIGFIQPIEKTFIHSFSDNLMFRALKQTKSISYSAFKKQFSEKIKKSEERKQRSLNKKELKNLKEDLIIDLLPYTLPVDKFTNMFTFHSNKYLLIESANYNSAEEYTNLLRKAIGSLPIQPIKSSYKKIETIMTEWVKTGDLPDCFSLGTSAVLKSQTDGALIQCKNQELTSDEVLKHIELNKMVTQLTINWKEKISFNIKNDFSLTRIKFSNELKETNNDIFCEDKISRFYADYSLITGEINSLLSDLNKYLIFNG</sequence>
<reference evidence="7 8" key="1">
    <citation type="journal article" date="2014" name="Environ. Microbiol.">
        <title>Genomic signatures of obligate host dependence in the luminous bacterial symbiont of a vertebrate.</title>
        <authorList>
            <person name="Hendry T.A."/>
            <person name="de Wet J.R."/>
            <person name="Dunlap P.V."/>
        </authorList>
    </citation>
    <scope>NUCLEOTIDE SEQUENCE [LARGE SCALE GENOMIC DNA]</scope>
    <source>
        <strain evidence="7 8">Akat1</strain>
        <plasmid evidence="7">pPK001</plasmid>
    </source>
</reference>
<evidence type="ECO:0000256" key="6">
    <source>
        <dbReference type="SAM" id="Coils"/>
    </source>
</evidence>
<dbReference type="Pfam" id="PF04381">
    <property type="entry name" value="RdgC"/>
    <property type="match status" value="1"/>
</dbReference>
<dbReference type="RefSeq" id="WP_016504198.1">
    <property type="nucleotide sequence ID" value="NZ_AMSD01000003.1"/>
</dbReference>
<evidence type="ECO:0000256" key="5">
    <source>
        <dbReference type="ARBA" id="ARBA00023172"/>
    </source>
</evidence>
<dbReference type="EMBL" id="AMSD01000003">
    <property type="protein sequence ID" value="EPE37180.1"/>
    <property type="molecule type" value="Genomic_DNA"/>
</dbReference>
<dbReference type="PANTHER" id="PTHR38103">
    <property type="entry name" value="RECOMBINATION-ASSOCIATED PROTEIN RDGC"/>
    <property type="match status" value="1"/>
</dbReference>
<dbReference type="GO" id="GO:0006310">
    <property type="term" value="P:DNA recombination"/>
    <property type="evidence" value="ECO:0007669"/>
    <property type="project" value="UniProtKB-KW"/>
</dbReference>
<keyword evidence="5" id="KW-0233">DNA recombination</keyword>
<keyword evidence="4" id="KW-0963">Cytoplasm</keyword>
<dbReference type="PANTHER" id="PTHR38103:SF1">
    <property type="entry name" value="RECOMBINATION-ASSOCIATED PROTEIN RDGC"/>
    <property type="match status" value="1"/>
</dbReference>
<organism evidence="7 8">
    <name type="scientific">Candidatus Photodesmus katoptron Akat1</name>
    <dbReference type="NCBI Taxonomy" id="1236703"/>
    <lineage>
        <taxon>Bacteria</taxon>
        <taxon>Pseudomonadati</taxon>
        <taxon>Pseudomonadota</taxon>
        <taxon>Gammaproteobacteria</taxon>
        <taxon>Vibrionales</taxon>
        <taxon>Vibrionaceae</taxon>
        <taxon>Candidatus Photodesmus</taxon>
    </lineage>
</organism>
<accession>S3DHL8</accession>
<evidence type="ECO:0000256" key="1">
    <source>
        <dbReference type="ARBA" id="ARBA00004453"/>
    </source>
</evidence>
<evidence type="ECO:0000313" key="8">
    <source>
        <dbReference type="Proteomes" id="UP000053688"/>
    </source>
</evidence>
<dbReference type="AlphaFoldDB" id="S3DHL8"/>
<evidence type="ECO:0000256" key="2">
    <source>
        <dbReference type="ARBA" id="ARBA00008657"/>
    </source>
</evidence>
<evidence type="ECO:0000256" key="3">
    <source>
        <dbReference type="ARBA" id="ARBA00022296"/>
    </source>
</evidence>
<dbReference type="GO" id="GO:0000018">
    <property type="term" value="P:regulation of DNA recombination"/>
    <property type="evidence" value="ECO:0007669"/>
    <property type="project" value="TreeGrafter"/>
</dbReference>
<evidence type="ECO:0000313" key="7">
    <source>
        <dbReference type="EMBL" id="EPE37180.1"/>
    </source>
</evidence>
<keyword evidence="6" id="KW-0175">Coiled coil</keyword>
<name>S3DHL8_9GAMM</name>
<dbReference type="Proteomes" id="UP000053688">
    <property type="component" value="Unassembled WGS sequence"/>
</dbReference>
<dbReference type="GO" id="GO:0003690">
    <property type="term" value="F:double-stranded DNA binding"/>
    <property type="evidence" value="ECO:0007669"/>
    <property type="project" value="TreeGrafter"/>
</dbReference>
<comment type="caution">
    <text evidence="7">The sequence shown here is derived from an EMBL/GenBank/DDBJ whole genome shotgun (WGS) entry which is preliminary data.</text>
</comment>
<geneLocation type="plasmid" evidence="7">
    <name>pPK001</name>
</geneLocation>
<dbReference type="eggNOG" id="COG2974">
    <property type="taxonomic scope" value="Bacteria"/>
</dbReference>
<gene>
    <name evidence="7" type="ORF">O1U_0008</name>
</gene>
<keyword evidence="8" id="KW-1185">Reference proteome</keyword>
<dbReference type="GO" id="GO:0043590">
    <property type="term" value="C:bacterial nucleoid"/>
    <property type="evidence" value="ECO:0007669"/>
    <property type="project" value="TreeGrafter"/>
</dbReference>
<protein>
    <recommendedName>
        <fullName evidence="3">Recombination-associated protein RdgC</fullName>
    </recommendedName>
</protein>
<comment type="similarity">
    <text evidence="2">Belongs to the RdgC family.</text>
</comment>
<feature type="coiled-coil region" evidence="6">
    <location>
        <begin position="83"/>
        <end position="112"/>
    </location>
</feature>
<comment type="subcellular location">
    <subcellularLocation>
        <location evidence="1">Cytoplasm</location>
        <location evidence="1">Nucleoid</location>
    </subcellularLocation>
</comment>
<keyword evidence="7" id="KW-0614">Plasmid</keyword>